<evidence type="ECO:0000256" key="6">
    <source>
        <dbReference type="ARBA" id="ARBA00022553"/>
    </source>
</evidence>
<feature type="binding site" evidence="16">
    <location>
        <position position="37"/>
    </location>
    <ligand>
        <name>Mg(2+)</name>
        <dbReference type="ChEBI" id="CHEBI:18420"/>
    </ligand>
</feature>
<comment type="caution">
    <text evidence="17">The sequence shown here is derived from an EMBL/GenBank/DDBJ whole genome shotgun (WGS) entry which is preliminary data.</text>
</comment>
<evidence type="ECO:0000256" key="8">
    <source>
        <dbReference type="ARBA" id="ARBA00022801"/>
    </source>
</evidence>
<organism evidence="17 18">
    <name type="scientific">Artemisia annua</name>
    <name type="common">Sweet wormwood</name>
    <dbReference type="NCBI Taxonomy" id="35608"/>
    <lineage>
        <taxon>Eukaryota</taxon>
        <taxon>Viridiplantae</taxon>
        <taxon>Streptophyta</taxon>
        <taxon>Embryophyta</taxon>
        <taxon>Tracheophyta</taxon>
        <taxon>Spermatophyta</taxon>
        <taxon>Magnoliopsida</taxon>
        <taxon>eudicotyledons</taxon>
        <taxon>Gunneridae</taxon>
        <taxon>Pentapetalae</taxon>
        <taxon>asterids</taxon>
        <taxon>campanulids</taxon>
        <taxon>Asterales</taxon>
        <taxon>Asteraceae</taxon>
        <taxon>Asteroideae</taxon>
        <taxon>Anthemideae</taxon>
        <taxon>Artemisiinae</taxon>
        <taxon>Artemisia</taxon>
    </lineage>
</organism>
<evidence type="ECO:0000256" key="3">
    <source>
        <dbReference type="ARBA" id="ARBA00006171"/>
    </source>
</evidence>
<dbReference type="PIRSF" id="PIRSF000915">
    <property type="entry name" value="PGP-type_phosphatase"/>
    <property type="match status" value="1"/>
</dbReference>
<evidence type="ECO:0000256" key="12">
    <source>
        <dbReference type="ARBA" id="ARBA00059713"/>
    </source>
</evidence>
<evidence type="ECO:0000313" key="18">
    <source>
        <dbReference type="Proteomes" id="UP000245207"/>
    </source>
</evidence>
<dbReference type="FunFam" id="3.40.50.1000:FF:000447">
    <property type="match status" value="1"/>
</dbReference>
<evidence type="ECO:0000256" key="9">
    <source>
        <dbReference type="ARBA" id="ARBA00022946"/>
    </source>
</evidence>
<evidence type="ECO:0000256" key="5">
    <source>
        <dbReference type="ARBA" id="ARBA00022528"/>
    </source>
</evidence>
<dbReference type="SFLD" id="SFLDS00003">
    <property type="entry name" value="Haloacid_Dehalogenase"/>
    <property type="match status" value="1"/>
</dbReference>
<feature type="active site" description="Nucleophile" evidence="14">
    <location>
        <position position="35"/>
    </location>
</feature>
<dbReference type="Pfam" id="PF13344">
    <property type="entry name" value="Hydrolase_6"/>
    <property type="match status" value="1"/>
</dbReference>
<evidence type="ECO:0000256" key="14">
    <source>
        <dbReference type="PIRSR" id="PIRSR000915-1"/>
    </source>
</evidence>
<dbReference type="InterPro" id="IPR006357">
    <property type="entry name" value="HAD-SF_hydro_IIA"/>
</dbReference>
<dbReference type="GO" id="GO:0008967">
    <property type="term" value="F:phosphoglycolate phosphatase activity"/>
    <property type="evidence" value="ECO:0007669"/>
    <property type="project" value="UniProtKB-EC"/>
</dbReference>
<evidence type="ECO:0000256" key="10">
    <source>
        <dbReference type="ARBA" id="ARBA00022990"/>
    </source>
</evidence>
<dbReference type="PANTHER" id="PTHR19288">
    <property type="entry name" value="4-NITROPHENYLPHOSPHATASE-RELATED"/>
    <property type="match status" value="1"/>
</dbReference>
<evidence type="ECO:0000256" key="7">
    <source>
        <dbReference type="ARBA" id="ARBA00022640"/>
    </source>
</evidence>
<dbReference type="CDD" id="cd07510">
    <property type="entry name" value="HAD_Pase_UmpH-like"/>
    <property type="match status" value="1"/>
</dbReference>
<feature type="binding site" evidence="15">
    <location>
        <position position="231"/>
    </location>
    <ligand>
        <name>substrate</name>
    </ligand>
</feature>
<dbReference type="NCBIfam" id="TIGR01460">
    <property type="entry name" value="HAD-SF-IIA"/>
    <property type="match status" value="1"/>
</dbReference>
<dbReference type="InterPro" id="IPR036412">
    <property type="entry name" value="HAD-like_sf"/>
</dbReference>
<comment type="subcellular location">
    <subcellularLocation>
        <location evidence="2">Plastid</location>
        <location evidence="2">Chloroplast</location>
    </subcellularLocation>
</comment>
<dbReference type="SFLD" id="SFLDG01139">
    <property type="entry name" value="C2.A:_Pyridoxal_Phosphate_Phos"/>
    <property type="match status" value="1"/>
</dbReference>
<feature type="binding site" evidence="16">
    <location>
        <position position="256"/>
    </location>
    <ligand>
        <name>Mg(2+)</name>
        <dbReference type="ChEBI" id="CHEBI:18420"/>
    </ligand>
</feature>
<evidence type="ECO:0000256" key="2">
    <source>
        <dbReference type="ARBA" id="ARBA00004229"/>
    </source>
</evidence>
<keyword evidence="7" id="KW-0934">Plastid</keyword>
<name>A0A2U1QMQ5_ARTAN</name>
<keyword evidence="6" id="KW-0597">Phosphoprotein</keyword>
<evidence type="ECO:0000256" key="13">
    <source>
        <dbReference type="PIRNR" id="PIRNR000915"/>
    </source>
</evidence>
<evidence type="ECO:0000256" key="4">
    <source>
        <dbReference type="ARBA" id="ARBA00013078"/>
    </source>
</evidence>
<dbReference type="SUPFAM" id="SSF56784">
    <property type="entry name" value="HAD-like"/>
    <property type="match status" value="1"/>
</dbReference>
<dbReference type="Proteomes" id="UP000245207">
    <property type="component" value="Unassembled WGS sequence"/>
</dbReference>
<dbReference type="GO" id="GO:0009507">
    <property type="term" value="C:chloroplast"/>
    <property type="evidence" value="ECO:0007669"/>
    <property type="project" value="UniProtKB-SubCell"/>
</dbReference>
<dbReference type="FunFam" id="3.40.50.1000:FF:000039">
    <property type="entry name" value="Phosphoglycolate phosphatase"/>
    <property type="match status" value="1"/>
</dbReference>
<evidence type="ECO:0000256" key="11">
    <source>
        <dbReference type="ARBA" id="ARBA00023238"/>
    </source>
</evidence>
<keyword evidence="16" id="KW-0479">Metal-binding</keyword>
<sequence>MGDDRSTKTSKTNCKRLSETNVGDLLDSVDAFLFDCDGVIWKGDTLIDGVPQTLEMLRSKGKKLVFVTNNSSKSRKQNAHKFQSLGIQVTEEEIFSSSFAAAMYLKVNEFPPEKKVYVIGGEGIIEELKLAGFTGIGGPEDGKKTVQLKANTFFEHDKSVGAVVVGIDPYINYYKLQYGTLCIRENPGCIFIATNRDATGNMTDLQEWPGAGCMVAAICGSTQKEPIVVGKPSTFLMEFLQKKYNIPTGKMCMVGDRLDTDILFGQNAGCRTLLVLSGVTSQSTLEDPSNHIQPEFYTNQISDIFDLINHE</sequence>
<keyword evidence="8 13" id="KW-0378">Hydrolase</keyword>
<evidence type="ECO:0000256" key="16">
    <source>
        <dbReference type="PIRSR" id="PIRSR000915-3"/>
    </source>
</evidence>
<evidence type="ECO:0000256" key="15">
    <source>
        <dbReference type="PIRSR" id="PIRSR000915-2"/>
    </source>
</evidence>
<dbReference type="Gene3D" id="3.40.50.1000">
    <property type="entry name" value="HAD superfamily/HAD-like"/>
    <property type="match status" value="2"/>
</dbReference>
<dbReference type="PANTHER" id="PTHR19288:SF75">
    <property type="entry name" value="PHOSPHOGLYCOLATE PHOSPHATASE 2"/>
    <property type="match status" value="1"/>
</dbReference>
<dbReference type="NCBIfam" id="TIGR01452">
    <property type="entry name" value="PGP_euk"/>
    <property type="match status" value="1"/>
</dbReference>
<comment type="catalytic activity">
    <reaction evidence="1 13">
        <text>2-phosphoglycolate + H2O = glycolate + phosphate</text>
        <dbReference type="Rhea" id="RHEA:14369"/>
        <dbReference type="ChEBI" id="CHEBI:15377"/>
        <dbReference type="ChEBI" id="CHEBI:29805"/>
        <dbReference type="ChEBI" id="CHEBI:43474"/>
        <dbReference type="ChEBI" id="CHEBI:58033"/>
        <dbReference type="EC" id="3.1.3.18"/>
    </reaction>
</comment>
<proteinExistence type="inferred from homology"/>
<gene>
    <name evidence="17" type="ORF">CTI12_AA010140</name>
</gene>
<keyword evidence="9" id="KW-0809">Transit peptide</keyword>
<dbReference type="AlphaFoldDB" id="A0A2U1QMQ5"/>
<evidence type="ECO:0000313" key="17">
    <source>
        <dbReference type="EMBL" id="PWA99290.1"/>
    </source>
</evidence>
<keyword evidence="11" id="KW-0601">Photorespiration</keyword>
<comment type="function">
    <text evidence="12">Photorespiratory enzyme that dephosphorylates the 2-phosphoglycolate produced by the RuBisCO oxygenation reaction.</text>
</comment>
<dbReference type="EMBL" id="PKPP01000026">
    <property type="protein sequence ID" value="PWA99290.1"/>
    <property type="molecule type" value="Genomic_DNA"/>
</dbReference>
<dbReference type="GO" id="GO:0046872">
    <property type="term" value="F:metal ion binding"/>
    <property type="evidence" value="ECO:0007669"/>
    <property type="project" value="UniProtKB-KW"/>
</dbReference>
<dbReference type="EC" id="3.1.3.18" evidence="4 13"/>
<dbReference type="SFLD" id="SFLDF00039">
    <property type="entry name" value="phosphoglycolate_phosphatase_2"/>
    <property type="match status" value="1"/>
</dbReference>
<accession>A0A2U1QMQ5</accession>
<evidence type="ECO:0000256" key="1">
    <source>
        <dbReference type="ARBA" id="ARBA00000830"/>
    </source>
</evidence>
<comment type="cofactor">
    <cofactor evidence="16">
        <name>Mg(2+)</name>
        <dbReference type="ChEBI" id="CHEBI:18420"/>
    </cofactor>
    <text evidence="16">Divalent metal ions. Mg(2+) is the most effective.</text>
</comment>
<dbReference type="STRING" id="35608.A0A2U1QMQ5"/>
<reference evidence="17 18" key="1">
    <citation type="journal article" date="2018" name="Mol. Plant">
        <title>The genome of Artemisia annua provides insight into the evolution of Asteraceae family and artemisinin biosynthesis.</title>
        <authorList>
            <person name="Shen Q."/>
            <person name="Zhang L."/>
            <person name="Liao Z."/>
            <person name="Wang S."/>
            <person name="Yan T."/>
            <person name="Shi P."/>
            <person name="Liu M."/>
            <person name="Fu X."/>
            <person name="Pan Q."/>
            <person name="Wang Y."/>
            <person name="Lv Z."/>
            <person name="Lu X."/>
            <person name="Zhang F."/>
            <person name="Jiang W."/>
            <person name="Ma Y."/>
            <person name="Chen M."/>
            <person name="Hao X."/>
            <person name="Li L."/>
            <person name="Tang Y."/>
            <person name="Lv G."/>
            <person name="Zhou Y."/>
            <person name="Sun X."/>
            <person name="Brodelius P.E."/>
            <person name="Rose J.K.C."/>
            <person name="Tang K."/>
        </authorList>
    </citation>
    <scope>NUCLEOTIDE SEQUENCE [LARGE SCALE GENOMIC DNA]</scope>
    <source>
        <strain evidence="18">cv. Huhao1</strain>
        <tissue evidence="17">Leaf</tissue>
    </source>
</reference>
<keyword evidence="10" id="KW-0007">Acetylation</keyword>
<protein>
    <recommendedName>
        <fullName evidence="4 13">Phosphoglycolate phosphatase</fullName>
        <ecNumber evidence="4 13">3.1.3.18</ecNumber>
    </recommendedName>
</protein>
<dbReference type="InterPro" id="IPR006349">
    <property type="entry name" value="PGP_euk"/>
</dbReference>
<keyword evidence="16" id="KW-0460">Magnesium</keyword>
<dbReference type="OrthoDB" id="413953at2759"/>
<dbReference type="Pfam" id="PF13242">
    <property type="entry name" value="Hydrolase_like"/>
    <property type="match status" value="1"/>
</dbReference>
<comment type="similarity">
    <text evidence="3">Belongs to the HAD-like hydrolase superfamily. CbbY/CbbZ/Gph/YieH family.</text>
</comment>
<feature type="active site" description="Proton donor" evidence="14">
    <location>
        <position position="37"/>
    </location>
</feature>
<keyword evidence="5" id="KW-0150">Chloroplast</keyword>
<dbReference type="InterPro" id="IPR023214">
    <property type="entry name" value="HAD_sf"/>
</dbReference>
<dbReference type="GO" id="GO:0009853">
    <property type="term" value="P:photorespiration"/>
    <property type="evidence" value="ECO:0007669"/>
    <property type="project" value="UniProtKB-KW"/>
</dbReference>
<keyword evidence="18" id="KW-1185">Reference proteome</keyword>
<feature type="binding site" evidence="16">
    <location>
        <position position="35"/>
    </location>
    <ligand>
        <name>Mg(2+)</name>
        <dbReference type="ChEBI" id="CHEBI:18420"/>
    </ligand>
</feature>